<evidence type="ECO:0000313" key="7">
    <source>
        <dbReference type="Proteomes" id="UP000023152"/>
    </source>
</evidence>
<feature type="compositionally biased region" description="Polar residues" evidence="3">
    <location>
        <begin position="30"/>
        <end position="47"/>
    </location>
</feature>
<keyword evidence="4" id="KW-1133">Transmembrane helix</keyword>
<evidence type="ECO:0000313" key="6">
    <source>
        <dbReference type="EMBL" id="ETO24383.1"/>
    </source>
</evidence>
<feature type="compositionally biased region" description="Polar residues" evidence="3">
    <location>
        <begin position="218"/>
        <end position="228"/>
    </location>
</feature>
<feature type="transmembrane region" description="Helical" evidence="4">
    <location>
        <begin position="342"/>
        <end position="361"/>
    </location>
</feature>
<evidence type="ECO:0000256" key="1">
    <source>
        <dbReference type="ARBA" id="ARBA00022658"/>
    </source>
</evidence>
<dbReference type="PANTHER" id="PTHR23113">
    <property type="entry name" value="GUANINE NUCLEOTIDE EXCHANGE FACTOR"/>
    <property type="match status" value="1"/>
</dbReference>
<dbReference type="Pfam" id="PF00617">
    <property type="entry name" value="RasGEF"/>
    <property type="match status" value="1"/>
</dbReference>
<dbReference type="EMBL" id="ASPP01009250">
    <property type="protein sequence ID" value="ETO24383.1"/>
    <property type="molecule type" value="Genomic_DNA"/>
</dbReference>
<feature type="compositionally biased region" description="Basic and acidic residues" evidence="3">
    <location>
        <begin position="107"/>
        <end position="120"/>
    </location>
</feature>
<organism evidence="6 7">
    <name type="scientific">Reticulomyxa filosa</name>
    <dbReference type="NCBI Taxonomy" id="46433"/>
    <lineage>
        <taxon>Eukaryota</taxon>
        <taxon>Sar</taxon>
        <taxon>Rhizaria</taxon>
        <taxon>Retaria</taxon>
        <taxon>Foraminifera</taxon>
        <taxon>Monothalamids</taxon>
        <taxon>Reticulomyxidae</taxon>
        <taxon>Reticulomyxa</taxon>
    </lineage>
</organism>
<feature type="compositionally biased region" description="Acidic residues" evidence="3">
    <location>
        <begin position="88"/>
        <end position="106"/>
    </location>
</feature>
<comment type="caution">
    <text evidence="6">The sequence shown here is derived from an EMBL/GenBank/DDBJ whole genome shotgun (WGS) entry which is preliminary data.</text>
</comment>
<feature type="compositionally biased region" description="Basic and acidic residues" evidence="3">
    <location>
        <begin position="48"/>
        <end position="63"/>
    </location>
</feature>
<dbReference type="InterPro" id="IPR023578">
    <property type="entry name" value="Ras_GEF_dom_sf"/>
</dbReference>
<gene>
    <name evidence="6" type="ORF">RFI_12774</name>
</gene>
<keyword evidence="4" id="KW-0812">Transmembrane</keyword>
<keyword evidence="1 2" id="KW-0344">Guanine-nucleotide releasing factor</keyword>
<dbReference type="InterPro" id="IPR036964">
    <property type="entry name" value="RASGEF_cat_dom_sf"/>
</dbReference>
<dbReference type="PROSITE" id="PS50009">
    <property type="entry name" value="RASGEF_CAT"/>
    <property type="match status" value="1"/>
</dbReference>
<feature type="non-terminal residue" evidence="6">
    <location>
        <position position="1"/>
    </location>
</feature>
<feature type="region of interest" description="Disordered" evidence="3">
    <location>
        <begin position="1"/>
        <end position="149"/>
    </location>
</feature>
<dbReference type="OrthoDB" id="10254377at2759"/>
<evidence type="ECO:0000256" key="2">
    <source>
        <dbReference type="PROSITE-ProRule" id="PRU00168"/>
    </source>
</evidence>
<accession>X6NET2</accession>
<reference evidence="6 7" key="1">
    <citation type="journal article" date="2013" name="Curr. Biol.">
        <title>The Genome of the Foraminiferan Reticulomyxa filosa.</title>
        <authorList>
            <person name="Glockner G."/>
            <person name="Hulsmann N."/>
            <person name="Schleicher M."/>
            <person name="Noegel A.A."/>
            <person name="Eichinger L."/>
            <person name="Gallinger C."/>
            <person name="Pawlowski J."/>
            <person name="Sierra R."/>
            <person name="Euteneuer U."/>
            <person name="Pillet L."/>
            <person name="Moustafa A."/>
            <person name="Platzer M."/>
            <person name="Groth M."/>
            <person name="Szafranski K."/>
            <person name="Schliwa M."/>
        </authorList>
    </citation>
    <scope>NUCLEOTIDE SEQUENCE [LARGE SCALE GENOMIC DNA]</scope>
</reference>
<dbReference type="GO" id="GO:0005085">
    <property type="term" value="F:guanyl-nucleotide exchange factor activity"/>
    <property type="evidence" value="ECO:0007669"/>
    <property type="project" value="UniProtKB-KW"/>
</dbReference>
<protein>
    <recommendedName>
        <fullName evidence="5">Ras-GEF domain-containing protein</fullName>
    </recommendedName>
</protein>
<dbReference type="Gene3D" id="1.20.870.10">
    <property type="entry name" value="Son of sevenless (SoS) protein Chain: S domain 1"/>
    <property type="match status" value="1"/>
</dbReference>
<dbReference type="InterPro" id="IPR008937">
    <property type="entry name" value="Ras-like_GEF"/>
</dbReference>
<dbReference type="SUPFAM" id="SSF48366">
    <property type="entry name" value="Ras GEF"/>
    <property type="match status" value="1"/>
</dbReference>
<dbReference type="PANTHER" id="PTHR23113:SF99">
    <property type="entry name" value="RASGEF DOMAIN-CONTAINING PROTEIN"/>
    <property type="match status" value="1"/>
</dbReference>
<sequence>PPPPTRRTGHYKTLTAIATGAPLPSPQPSPDQGNVTSPTDFKGTQAQRAEEKEVVKEGDERKSNLHKKTNSGTQYYNGKDQKRRGDNNDDEAEEEERLHAEEEEEEERLHAEEEEERLHAEEEEEEEEEEDHHHHNSLSQTQSEVMSSTEWNGLLCRDSSEEPTSSIRQGLTRNKLDESSLHILNGNAHFNANGGNHNNNNNNLQSVAGRYVKRSESSRIVTASQDDMSSTHKHHHHNHNHHHHQTSDSNNNNNKSNSDSMKWRSDSLANDNLPSVHHKKDDSTGGGNTSGYSSARGSKETRVWTLPDLVMDVTSPVSHDMQKTLSALILCHKAFTDSVFSIYIYIYMYIYYIYIFFLLALEGTRSLMKQLRVQFREGDKLKQFQLEEGNEQGKQSKDWMVRVRVCNAVSFWIKHYWEEDFLSQRELQQQVHEFKQDILQICEPQKGHTLVEKLDMSVQGANHGRSSVHDSQATSTDLVANDTISEYIYIKLNLVSSDSRASSKINLTPTEEEQMELEEAYREDQVHIRWPHIEKCTMSIPEGMELMLLDPDDIAQQLTLMDFHILKQIKARECIGQSWKKRGKEKWRLAPNVLRMIAQFNSVSKWIQLIVLGGKTPKERANWIKKILTMMKSLQKNRNFSSFCACHAALNSADIKKLKQTWHKLPRTNRKEWEDINEFFDWRMTKLKQLQEQSAAPAVPHIGLYLQVLFNIDEGKKDTTAETGGVNYVKMMMLHDQIERLTQYQQGKYEITEMLQIQRLLYQDFATQYKMSEKHINQLADIVRNTEREK</sequence>
<proteinExistence type="predicted"/>
<evidence type="ECO:0000259" key="5">
    <source>
        <dbReference type="PROSITE" id="PS50009"/>
    </source>
</evidence>
<evidence type="ECO:0000256" key="3">
    <source>
        <dbReference type="SAM" id="MobiDB-lite"/>
    </source>
</evidence>
<dbReference type="Proteomes" id="UP000023152">
    <property type="component" value="Unassembled WGS sequence"/>
</dbReference>
<feature type="compositionally biased region" description="Low complexity" evidence="3">
    <location>
        <begin position="247"/>
        <end position="260"/>
    </location>
</feature>
<evidence type="ECO:0000256" key="4">
    <source>
        <dbReference type="SAM" id="Phobius"/>
    </source>
</evidence>
<feature type="compositionally biased region" description="Basic residues" evidence="3">
    <location>
        <begin position="231"/>
        <end position="244"/>
    </location>
</feature>
<feature type="compositionally biased region" description="Polar residues" evidence="3">
    <location>
        <begin position="137"/>
        <end position="149"/>
    </location>
</feature>
<feature type="region of interest" description="Disordered" evidence="3">
    <location>
        <begin position="213"/>
        <end position="297"/>
    </location>
</feature>
<dbReference type="InterPro" id="IPR001895">
    <property type="entry name" value="RASGEF_cat_dom"/>
</dbReference>
<feature type="domain" description="Ras-GEF" evidence="5">
    <location>
        <begin position="550"/>
        <end position="778"/>
    </location>
</feature>
<feature type="compositionally biased region" description="Acidic residues" evidence="3">
    <location>
        <begin position="121"/>
        <end position="130"/>
    </location>
</feature>
<keyword evidence="4" id="KW-0472">Membrane</keyword>
<dbReference type="Gene3D" id="1.10.840.10">
    <property type="entry name" value="Ras guanine-nucleotide exchange factors catalytic domain"/>
    <property type="match status" value="1"/>
</dbReference>
<name>X6NET2_RETFI</name>
<keyword evidence="7" id="KW-1185">Reference proteome</keyword>
<dbReference type="GO" id="GO:0007264">
    <property type="term" value="P:small GTPase-mediated signal transduction"/>
    <property type="evidence" value="ECO:0007669"/>
    <property type="project" value="InterPro"/>
</dbReference>
<dbReference type="SMART" id="SM00147">
    <property type="entry name" value="RasGEF"/>
    <property type="match status" value="1"/>
</dbReference>
<dbReference type="AlphaFoldDB" id="X6NET2"/>